<dbReference type="PANTHER" id="PTHR21139:SF42">
    <property type="entry name" value="TRIOSEPHOSPHATE ISOMERASE"/>
    <property type="match status" value="1"/>
</dbReference>
<keyword evidence="3" id="KW-0963">Cytoplasm</keyword>
<sequence length="239" mass="25817">MNKLLIANWKMNPDSEEAAVGLAHATDLEGVIICPPFIYLESIRGALKNAQLGAQDIFLSDGKPHTGEVSAAQLKEAGVEYVIVGHSERRALGETNELISLKLKAALSAGIRPILCVGEGDREDPTSEEFITEEINNALSGLDKKEEIIVAYEPIWAISSNEGANAADPDYVKKMIKKIIRLSRKHIHHPTVIYGGSTNSANIQSYLGLDGVEGVLVGSVSLQSAEFAKMAEIIKKNNK</sequence>
<dbReference type="CDD" id="cd00311">
    <property type="entry name" value="TIM"/>
    <property type="match status" value="1"/>
</dbReference>
<comment type="similarity">
    <text evidence="1 3">Belongs to the triosephosphate isomerase family.</text>
</comment>
<comment type="caution">
    <text evidence="4">The sequence shown here is derived from an EMBL/GenBank/DDBJ whole genome shotgun (WGS) entry which is preliminary data.</text>
</comment>
<comment type="subunit">
    <text evidence="3">Homodimer.</text>
</comment>
<dbReference type="GO" id="GO:0004807">
    <property type="term" value="F:triose-phosphate isomerase activity"/>
    <property type="evidence" value="ECO:0007669"/>
    <property type="project" value="UniProtKB-UniRule"/>
</dbReference>
<evidence type="ECO:0000313" key="4">
    <source>
        <dbReference type="EMBL" id="PIR88622.1"/>
    </source>
</evidence>
<dbReference type="GO" id="GO:0005829">
    <property type="term" value="C:cytosol"/>
    <property type="evidence" value="ECO:0007669"/>
    <property type="project" value="TreeGrafter"/>
</dbReference>
<comment type="catalytic activity">
    <reaction evidence="3">
        <text>D-glyceraldehyde 3-phosphate = dihydroxyacetone phosphate</text>
        <dbReference type="Rhea" id="RHEA:18585"/>
        <dbReference type="ChEBI" id="CHEBI:57642"/>
        <dbReference type="ChEBI" id="CHEBI:59776"/>
        <dbReference type="EC" id="5.3.1.1"/>
    </reaction>
</comment>
<evidence type="ECO:0000256" key="1">
    <source>
        <dbReference type="ARBA" id="ARBA00007422"/>
    </source>
</evidence>
<dbReference type="PROSITE" id="PS51440">
    <property type="entry name" value="TIM_2"/>
    <property type="match status" value="1"/>
</dbReference>
<dbReference type="GO" id="GO:0006096">
    <property type="term" value="P:glycolytic process"/>
    <property type="evidence" value="ECO:0007669"/>
    <property type="project" value="UniProtKB-UniRule"/>
</dbReference>
<dbReference type="Pfam" id="PF00121">
    <property type="entry name" value="TIM"/>
    <property type="match status" value="1"/>
</dbReference>
<keyword evidence="2 3" id="KW-0413">Isomerase</keyword>
<reference evidence="5" key="1">
    <citation type="submission" date="2017-09" db="EMBL/GenBank/DDBJ databases">
        <title>Depth-based differentiation of microbial function through sediment-hosted aquifers and enrichment of novel symbionts in the deep terrestrial subsurface.</title>
        <authorList>
            <person name="Probst A.J."/>
            <person name="Ladd B."/>
            <person name="Jarett J.K."/>
            <person name="Geller-Mcgrath D.E."/>
            <person name="Sieber C.M.K."/>
            <person name="Emerson J.B."/>
            <person name="Anantharaman K."/>
            <person name="Thomas B.C."/>
            <person name="Malmstrom R."/>
            <person name="Stieglmeier M."/>
            <person name="Klingl A."/>
            <person name="Woyke T."/>
            <person name="Ryan C.M."/>
            <person name="Banfield J.F."/>
        </authorList>
    </citation>
    <scope>NUCLEOTIDE SEQUENCE [LARGE SCALE GENOMIC DNA]</scope>
</reference>
<dbReference type="InterPro" id="IPR035990">
    <property type="entry name" value="TIM_sf"/>
</dbReference>
<proteinExistence type="inferred from homology"/>
<keyword evidence="3" id="KW-0324">Glycolysis</keyword>
<keyword evidence="3" id="KW-0312">Gluconeogenesis</keyword>
<evidence type="ECO:0000256" key="3">
    <source>
        <dbReference type="RuleBase" id="RU363013"/>
    </source>
</evidence>
<accession>A0A2H0UQA4</accession>
<comment type="pathway">
    <text evidence="3">Carbohydrate degradation; glycolysis; D-glyceraldehyde 3-phosphate from glycerone phosphate: step 1/1.</text>
</comment>
<dbReference type="InterPro" id="IPR000652">
    <property type="entry name" value="Triosephosphate_isomerase"/>
</dbReference>
<dbReference type="InterPro" id="IPR013785">
    <property type="entry name" value="Aldolase_TIM"/>
</dbReference>
<dbReference type="AlphaFoldDB" id="A0A2H0UQA4"/>
<dbReference type="SUPFAM" id="SSF51351">
    <property type="entry name" value="Triosephosphate isomerase (TIM)"/>
    <property type="match status" value="1"/>
</dbReference>
<comment type="subcellular location">
    <subcellularLocation>
        <location evidence="3">Cytoplasm</location>
    </subcellularLocation>
</comment>
<evidence type="ECO:0000256" key="2">
    <source>
        <dbReference type="ARBA" id="ARBA00023235"/>
    </source>
</evidence>
<dbReference type="Proteomes" id="UP000229615">
    <property type="component" value="Unassembled WGS sequence"/>
</dbReference>
<dbReference type="EMBL" id="PFBB01000014">
    <property type="protein sequence ID" value="PIR88622.1"/>
    <property type="molecule type" value="Genomic_DNA"/>
</dbReference>
<evidence type="ECO:0000313" key="5">
    <source>
        <dbReference type="Proteomes" id="UP000229615"/>
    </source>
</evidence>
<dbReference type="NCBIfam" id="TIGR00419">
    <property type="entry name" value="tim"/>
    <property type="match status" value="1"/>
</dbReference>
<dbReference type="GO" id="GO:0046166">
    <property type="term" value="P:glyceraldehyde-3-phosphate biosynthetic process"/>
    <property type="evidence" value="ECO:0007669"/>
    <property type="project" value="TreeGrafter"/>
</dbReference>
<dbReference type="GO" id="GO:0006094">
    <property type="term" value="P:gluconeogenesis"/>
    <property type="evidence" value="ECO:0007669"/>
    <property type="project" value="UniProtKB-UniPathway"/>
</dbReference>
<gene>
    <name evidence="4" type="primary">tpiA</name>
    <name evidence="4" type="ORF">COU09_01405</name>
</gene>
<comment type="pathway">
    <text evidence="3">Carbohydrate biosynthesis; gluconeogenesis.</text>
</comment>
<organism evidence="4 5">
    <name type="scientific">Candidatus Harrisonbacteria bacterium CG10_big_fil_rev_8_21_14_0_10_44_23</name>
    <dbReference type="NCBI Taxonomy" id="1974585"/>
    <lineage>
        <taxon>Bacteria</taxon>
        <taxon>Candidatus Harrisoniibacteriota</taxon>
    </lineage>
</organism>
<dbReference type="Gene3D" id="3.20.20.70">
    <property type="entry name" value="Aldolase class I"/>
    <property type="match status" value="1"/>
</dbReference>
<protein>
    <recommendedName>
        <fullName evidence="3">Triosephosphate isomerase</fullName>
        <ecNumber evidence="3">5.3.1.1</ecNumber>
    </recommendedName>
</protein>
<dbReference type="GO" id="GO:0019563">
    <property type="term" value="P:glycerol catabolic process"/>
    <property type="evidence" value="ECO:0007669"/>
    <property type="project" value="TreeGrafter"/>
</dbReference>
<dbReference type="EC" id="5.3.1.1" evidence="3"/>
<dbReference type="UniPathway" id="UPA00109">
    <property type="reaction ID" value="UER00189"/>
</dbReference>
<dbReference type="UniPathway" id="UPA00138"/>
<dbReference type="PANTHER" id="PTHR21139">
    <property type="entry name" value="TRIOSEPHOSPHATE ISOMERASE"/>
    <property type="match status" value="1"/>
</dbReference>
<name>A0A2H0UQA4_9BACT</name>